<dbReference type="PROSITE" id="PS00533">
    <property type="entry name" value="PORPHOBILINOGEN_DEAM"/>
    <property type="match status" value="1"/>
</dbReference>
<evidence type="ECO:0000256" key="5">
    <source>
        <dbReference type="ARBA" id="ARBA00048169"/>
    </source>
</evidence>
<evidence type="ECO:0000259" key="7">
    <source>
        <dbReference type="Pfam" id="PF01379"/>
    </source>
</evidence>
<dbReference type="SUPFAM" id="SSF53850">
    <property type="entry name" value="Periplasmic binding protein-like II"/>
    <property type="match status" value="1"/>
</dbReference>
<comment type="catalytic activity">
    <reaction evidence="5 6">
        <text>4 porphobilinogen + H2O = hydroxymethylbilane + 4 NH4(+)</text>
        <dbReference type="Rhea" id="RHEA:13185"/>
        <dbReference type="ChEBI" id="CHEBI:15377"/>
        <dbReference type="ChEBI" id="CHEBI:28938"/>
        <dbReference type="ChEBI" id="CHEBI:57845"/>
        <dbReference type="ChEBI" id="CHEBI:58126"/>
        <dbReference type="EC" id="2.5.1.61"/>
    </reaction>
</comment>
<comment type="function">
    <text evidence="1 6">Tetrapolymerization of the monopyrrole PBG into the hydroxymethylbilane pre-uroporphyrinogen in several discrete steps.</text>
</comment>
<keyword evidence="3 6" id="KW-0808">Transferase</keyword>
<dbReference type="PIRSF" id="PIRSF001438">
    <property type="entry name" value="4pyrrol_synth_OHMeBilane_synth"/>
    <property type="match status" value="1"/>
</dbReference>
<protein>
    <recommendedName>
        <fullName evidence="6">Porphobilinogen deaminase</fullName>
        <shortName evidence="6">PBG</shortName>
        <ecNumber evidence="6">2.5.1.61</ecNumber>
    </recommendedName>
    <alternativeName>
        <fullName evidence="6">Hydroxymethylbilane synthase</fullName>
        <shortName evidence="6">HMBS</shortName>
    </alternativeName>
    <alternativeName>
        <fullName evidence="6">Pre-uroporphyrinogen synthase</fullName>
    </alternativeName>
</protein>
<dbReference type="PANTHER" id="PTHR11557">
    <property type="entry name" value="PORPHOBILINOGEN DEAMINASE"/>
    <property type="match status" value="1"/>
</dbReference>
<keyword evidence="4 6" id="KW-0627">Porphyrin biosynthesis</keyword>
<dbReference type="PANTHER" id="PTHR11557:SF0">
    <property type="entry name" value="PORPHOBILINOGEN DEAMINASE"/>
    <property type="match status" value="1"/>
</dbReference>
<organism evidence="9 10">
    <name type="scientific">Galactobacter valiniphilus</name>
    <dbReference type="NCBI Taxonomy" id="2676122"/>
    <lineage>
        <taxon>Bacteria</taxon>
        <taxon>Bacillati</taxon>
        <taxon>Actinomycetota</taxon>
        <taxon>Actinomycetes</taxon>
        <taxon>Micrococcales</taxon>
        <taxon>Micrococcaceae</taxon>
        <taxon>Galactobacter</taxon>
    </lineage>
</organism>
<name>A0A399JEQ1_9MICC</name>
<evidence type="ECO:0000256" key="4">
    <source>
        <dbReference type="ARBA" id="ARBA00023244"/>
    </source>
</evidence>
<comment type="cofactor">
    <cofactor evidence="6">
        <name>dipyrromethane</name>
        <dbReference type="ChEBI" id="CHEBI:60342"/>
    </cofactor>
    <text evidence="6">Binds 1 dipyrromethane group covalently.</text>
</comment>
<evidence type="ECO:0000313" key="10">
    <source>
        <dbReference type="Proteomes" id="UP000265419"/>
    </source>
</evidence>
<evidence type="ECO:0000256" key="1">
    <source>
        <dbReference type="ARBA" id="ARBA00002869"/>
    </source>
</evidence>
<comment type="similarity">
    <text evidence="2 6">Belongs to the HMBS family.</text>
</comment>
<feature type="domain" description="Porphobilinogen deaminase N-terminal" evidence="7">
    <location>
        <begin position="4"/>
        <end position="219"/>
    </location>
</feature>
<dbReference type="AlphaFoldDB" id="A0A399JEQ1"/>
<dbReference type="Gene3D" id="3.30.160.40">
    <property type="entry name" value="Porphobilinogen deaminase, C-terminal domain"/>
    <property type="match status" value="1"/>
</dbReference>
<dbReference type="EC" id="2.5.1.61" evidence="6"/>
<dbReference type="InterPro" id="IPR022417">
    <property type="entry name" value="Porphobilin_deaminase_N"/>
</dbReference>
<dbReference type="Pfam" id="PF03900">
    <property type="entry name" value="Porphobil_deamC"/>
    <property type="match status" value="1"/>
</dbReference>
<gene>
    <name evidence="6" type="primary">hemC</name>
    <name evidence="9" type="ORF">DWB68_06555</name>
</gene>
<proteinExistence type="inferred from homology"/>
<dbReference type="RefSeq" id="WP_119424345.1">
    <property type="nucleotide sequence ID" value="NZ_QQXK01000010.1"/>
</dbReference>
<evidence type="ECO:0000313" key="9">
    <source>
        <dbReference type="EMBL" id="RII42602.1"/>
    </source>
</evidence>
<dbReference type="GO" id="GO:0005737">
    <property type="term" value="C:cytoplasm"/>
    <property type="evidence" value="ECO:0007669"/>
    <property type="project" value="UniProtKB-UniRule"/>
</dbReference>
<evidence type="ECO:0000256" key="6">
    <source>
        <dbReference type="HAMAP-Rule" id="MF_00260"/>
    </source>
</evidence>
<feature type="modified residue" description="S-(dipyrrolylmethanemethyl)cysteine" evidence="6">
    <location>
        <position position="258"/>
    </location>
</feature>
<dbReference type="Pfam" id="PF01379">
    <property type="entry name" value="Porphobil_deam"/>
    <property type="match status" value="1"/>
</dbReference>
<comment type="subunit">
    <text evidence="6">Monomer.</text>
</comment>
<comment type="caution">
    <text evidence="9">The sequence shown here is derived from an EMBL/GenBank/DDBJ whole genome shotgun (WGS) entry which is preliminary data.</text>
</comment>
<dbReference type="PRINTS" id="PR00151">
    <property type="entry name" value="PORPHBDMNASE"/>
</dbReference>
<sequence>MSGFRIGTRGSALATTQTGHVAEALRRAGAGEAQTIIVKTEGDVVTGSLASLGGTGVFAAALRQRVLDGEVDVAVHSLKDLPVLQPEGLSIAAIPARVDVRDVLVARDGLTLDTLPTGSVVGTGSPRRAAQLLAARPDLKVKDIRGNVPTRLRRVKGLELEHDDSASVGREHAGDLDAVVLAGAGLDRLGLERFITERIDPMVMLPAPGQGALAVEVATGTFARDDEFTRALASLDDDATRLAVTAERALLNRLEGGCAAPLGALGLPGRAGFLRLDAVAVSPDGSRMLRRSLGGEVLFEADAVALGHALADELLGLGAAGLMGTGPAEGGAK</sequence>
<dbReference type="EMBL" id="QQXK01000010">
    <property type="protein sequence ID" value="RII42602.1"/>
    <property type="molecule type" value="Genomic_DNA"/>
</dbReference>
<comment type="miscellaneous">
    <text evidence="6">The porphobilinogen subunits are added to the dipyrromethane group.</text>
</comment>
<dbReference type="InterPro" id="IPR000860">
    <property type="entry name" value="HemC"/>
</dbReference>
<dbReference type="Gene3D" id="3.40.190.10">
    <property type="entry name" value="Periplasmic binding protein-like II"/>
    <property type="match status" value="2"/>
</dbReference>
<dbReference type="GO" id="GO:0006782">
    <property type="term" value="P:protoporphyrinogen IX biosynthetic process"/>
    <property type="evidence" value="ECO:0007669"/>
    <property type="project" value="UniProtKB-UniRule"/>
</dbReference>
<evidence type="ECO:0000259" key="8">
    <source>
        <dbReference type="Pfam" id="PF03900"/>
    </source>
</evidence>
<evidence type="ECO:0000256" key="2">
    <source>
        <dbReference type="ARBA" id="ARBA00005638"/>
    </source>
</evidence>
<dbReference type="NCBIfam" id="TIGR00212">
    <property type="entry name" value="hemC"/>
    <property type="match status" value="1"/>
</dbReference>
<dbReference type="SUPFAM" id="SSF54782">
    <property type="entry name" value="Porphobilinogen deaminase (hydroxymethylbilane synthase), C-terminal domain"/>
    <property type="match status" value="1"/>
</dbReference>
<dbReference type="InterPro" id="IPR022418">
    <property type="entry name" value="Porphobilinogen_deaminase_C"/>
</dbReference>
<keyword evidence="10" id="KW-1185">Reference proteome</keyword>
<accession>A0A399JEQ1</accession>
<dbReference type="GO" id="GO:0004418">
    <property type="term" value="F:hydroxymethylbilane synthase activity"/>
    <property type="evidence" value="ECO:0007669"/>
    <property type="project" value="UniProtKB-UniRule"/>
</dbReference>
<dbReference type="InterPro" id="IPR022419">
    <property type="entry name" value="Porphobilin_deaminase_cofac_BS"/>
</dbReference>
<feature type="domain" description="Porphobilinogen deaminase C-terminal" evidence="8">
    <location>
        <begin position="242"/>
        <end position="315"/>
    </location>
</feature>
<evidence type="ECO:0000256" key="3">
    <source>
        <dbReference type="ARBA" id="ARBA00022679"/>
    </source>
</evidence>
<reference evidence="9 10" key="1">
    <citation type="submission" date="2018-07" db="EMBL/GenBank/DDBJ databases">
        <title>Arthrobacter sp. nov., isolated from raw cow's milk with high bacterial count.</title>
        <authorList>
            <person name="Hahne J."/>
            <person name="Isele D."/>
            <person name="Lipski A."/>
        </authorList>
    </citation>
    <scope>NUCLEOTIDE SEQUENCE [LARGE SCALE GENOMIC DNA]</scope>
    <source>
        <strain evidence="9 10">JZ R-35</strain>
    </source>
</reference>
<dbReference type="HAMAP" id="MF_00260">
    <property type="entry name" value="Porphobil_deam"/>
    <property type="match status" value="1"/>
</dbReference>
<dbReference type="InterPro" id="IPR036803">
    <property type="entry name" value="Porphobilinogen_deaminase_C_sf"/>
</dbReference>
<dbReference type="Proteomes" id="UP000265419">
    <property type="component" value="Unassembled WGS sequence"/>
</dbReference>